<name>A0A9Q0KIC1_9MAGN</name>
<organism evidence="1 2">
    <name type="scientific">Protea cynaroides</name>
    <dbReference type="NCBI Taxonomy" id="273540"/>
    <lineage>
        <taxon>Eukaryota</taxon>
        <taxon>Viridiplantae</taxon>
        <taxon>Streptophyta</taxon>
        <taxon>Embryophyta</taxon>
        <taxon>Tracheophyta</taxon>
        <taxon>Spermatophyta</taxon>
        <taxon>Magnoliopsida</taxon>
        <taxon>Proteales</taxon>
        <taxon>Proteaceae</taxon>
        <taxon>Protea</taxon>
    </lineage>
</organism>
<proteinExistence type="predicted"/>
<keyword evidence="2" id="KW-1185">Reference proteome</keyword>
<dbReference type="Proteomes" id="UP001141806">
    <property type="component" value="Unassembled WGS sequence"/>
</dbReference>
<sequence length="151" mass="15060">MKKTTQKTLAPLAKAATPILLSSLAMTATIAGTTPSTIATSLNTTAGATSSTIVGMVAAPLTITAGVTSITPASSATITGDALGTVVGTTTSTATNSLAVRIQTLPSAQLTTQSCPFHSTSIPTATTRAQGQSTVAVTPQFYTIQNDVMNS</sequence>
<evidence type="ECO:0000313" key="2">
    <source>
        <dbReference type="Proteomes" id="UP001141806"/>
    </source>
</evidence>
<reference evidence="1" key="1">
    <citation type="journal article" date="2023" name="Plant J.">
        <title>The genome of the king protea, Protea cynaroides.</title>
        <authorList>
            <person name="Chang J."/>
            <person name="Duong T.A."/>
            <person name="Schoeman C."/>
            <person name="Ma X."/>
            <person name="Roodt D."/>
            <person name="Barker N."/>
            <person name="Li Z."/>
            <person name="Van de Peer Y."/>
            <person name="Mizrachi E."/>
        </authorList>
    </citation>
    <scope>NUCLEOTIDE SEQUENCE</scope>
    <source>
        <tissue evidence="1">Young leaves</tissue>
    </source>
</reference>
<evidence type="ECO:0000313" key="1">
    <source>
        <dbReference type="EMBL" id="KAJ4970816.1"/>
    </source>
</evidence>
<gene>
    <name evidence="1" type="ORF">NE237_003915</name>
</gene>
<dbReference type="AlphaFoldDB" id="A0A9Q0KIC1"/>
<dbReference type="EMBL" id="JAMYWD010000005">
    <property type="protein sequence ID" value="KAJ4970816.1"/>
    <property type="molecule type" value="Genomic_DNA"/>
</dbReference>
<comment type="caution">
    <text evidence="1">The sequence shown here is derived from an EMBL/GenBank/DDBJ whole genome shotgun (WGS) entry which is preliminary data.</text>
</comment>
<protein>
    <submittedName>
        <fullName evidence="1">Uncharacterized protein</fullName>
    </submittedName>
</protein>
<accession>A0A9Q0KIC1</accession>